<dbReference type="InterPro" id="IPR051803">
    <property type="entry name" value="TA_system_RelE-like_toxin"/>
</dbReference>
<dbReference type="PANTHER" id="PTHR33755:SF6">
    <property type="entry name" value="PLASMID STABILIZATION SYSTEM PROTEIN"/>
    <property type="match status" value="1"/>
</dbReference>
<accession>A0A1I4HRE4</accession>
<evidence type="ECO:0000256" key="2">
    <source>
        <dbReference type="ARBA" id="ARBA00022649"/>
    </source>
</evidence>
<reference evidence="4" key="1">
    <citation type="submission" date="2016-10" db="EMBL/GenBank/DDBJ databases">
        <authorList>
            <person name="Varghese N."/>
            <person name="Submissions S."/>
        </authorList>
    </citation>
    <scope>NUCLEOTIDE SEQUENCE [LARGE SCALE GENOMIC DNA]</scope>
    <source>
        <strain evidence="4">CGMCC 1.6474</strain>
    </source>
</reference>
<keyword evidence="4" id="KW-1185">Reference proteome</keyword>
<dbReference type="PANTHER" id="PTHR33755">
    <property type="entry name" value="TOXIN PARE1-RELATED"/>
    <property type="match status" value="1"/>
</dbReference>
<proteinExistence type="inferred from homology"/>
<dbReference type="Proteomes" id="UP000198804">
    <property type="component" value="Unassembled WGS sequence"/>
</dbReference>
<comment type="similarity">
    <text evidence="1">Belongs to the RelE toxin family.</text>
</comment>
<keyword evidence="2" id="KW-1277">Toxin-antitoxin system</keyword>
<dbReference type="EMBL" id="FOSV01000015">
    <property type="protein sequence ID" value="SFL43936.1"/>
    <property type="molecule type" value="Genomic_DNA"/>
</dbReference>
<dbReference type="OrthoDB" id="8369899at2"/>
<dbReference type="STRING" id="414703.SAMN04488125_11522"/>
<evidence type="ECO:0000313" key="3">
    <source>
        <dbReference type="EMBL" id="SFL43936.1"/>
    </source>
</evidence>
<dbReference type="RefSeq" id="WP_091948889.1">
    <property type="nucleotide sequence ID" value="NZ_FOSV01000015.1"/>
</dbReference>
<evidence type="ECO:0000256" key="1">
    <source>
        <dbReference type="ARBA" id="ARBA00006226"/>
    </source>
</evidence>
<dbReference type="InterPro" id="IPR007712">
    <property type="entry name" value="RelE/ParE_toxin"/>
</dbReference>
<evidence type="ECO:0000313" key="4">
    <source>
        <dbReference type="Proteomes" id="UP000198804"/>
    </source>
</evidence>
<dbReference type="InterPro" id="IPR035093">
    <property type="entry name" value="RelE/ParE_toxin_dom_sf"/>
</dbReference>
<dbReference type="AlphaFoldDB" id="A0A1I4HRE4"/>
<protein>
    <submittedName>
        <fullName evidence="3">Toxin ParE1/3/4</fullName>
    </submittedName>
</protein>
<sequence length="99" mass="11042">MIVILTEAAVGDLVRIGRFIGLDNRTRAASFVSELEQRCLGLAAMPRAYPLLPGREASGIRRRVYGDYLIFYRLGPETIEVLRVLNGAQDYEAILFPAD</sequence>
<name>A0A1I4HRE4_9HYPH</name>
<dbReference type="Pfam" id="PF05016">
    <property type="entry name" value="ParE_toxin"/>
    <property type="match status" value="1"/>
</dbReference>
<gene>
    <name evidence="3" type="ORF">SAMN04488125_11522</name>
</gene>
<dbReference type="Gene3D" id="3.30.2310.20">
    <property type="entry name" value="RelE-like"/>
    <property type="match status" value="1"/>
</dbReference>
<organism evidence="3 4">
    <name type="scientific">Methylorubrum salsuginis</name>
    <dbReference type="NCBI Taxonomy" id="414703"/>
    <lineage>
        <taxon>Bacteria</taxon>
        <taxon>Pseudomonadati</taxon>
        <taxon>Pseudomonadota</taxon>
        <taxon>Alphaproteobacteria</taxon>
        <taxon>Hyphomicrobiales</taxon>
        <taxon>Methylobacteriaceae</taxon>
        <taxon>Methylorubrum</taxon>
    </lineage>
</organism>